<protein>
    <submittedName>
        <fullName evidence="2">Uncharacterized protein</fullName>
    </submittedName>
</protein>
<dbReference type="EMBL" id="VSRR010084362">
    <property type="protein sequence ID" value="MPC90423.1"/>
    <property type="molecule type" value="Genomic_DNA"/>
</dbReference>
<name>A0A5B7J7I6_PORTR</name>
<gene>
    <name evidence="2" type="ORF">E2C01_085411</name>
</gene>
<feature type="region of interest" description="Disordered" evidence="1">
    <location>
        <begin position="90"/>
        <end position="135"/>
    </location>
</feature>
<evidence type="ECO:0000313" key="3">
    <source>
        <dbReference type="Proteomes" id="UP000324222"/>
    </source>
</evidence>
<comment type="caution">
    <text evidence="2">The sequence shown here is derived from an EMBL/GenBank/DDBJ whole genome shotgun (WGS) entry which is preliminary data.</text>
</comment>
<reference evidence="2 3" key="1">
    <citation type="submission" date="2019-05" db="EMBL/GenBank/DDBJ databases">
        <title>Another draft genome of Portunus trituberculatus and its Hox gene families provides insights of decapod evolution.</title>
        <authorList>
            <person name="Jeong J.-H."/>
            <person name="Song I."/>
            <person name="Kim S."/>
            <person name="Choi T."/>
            <person name="Kim D."/>
            <person name="Ryu S."/>
            <person name="Kim W."/>
        </authorList>
    </citation>
    <scope>NUCLEOTIDE SEQUENCE [LARGE SCALE GENOMIC DNA]</scope>
    <source>
        <tissue evidence="2">Muscle</tissue>
    </source>
</reference>
<keyword evidence="3" id="KW-1185">Reference proteome</keyword>
<dbReference type="AlphaFoldDB" id="A0A5B7J7I6"/>
<evidence type="ECO:0000256" key="1">
    <source>
        <dbReference type="SAM" id="MobiDB-lite"/>
    </source>
</evidence>
<sequence length="135" mass="14054">MSHSGSNITTEPSMLDSSSASSVELLLGMELSTSTTKGPRGRPSVCRRRGSASLTLTTLLCCRPATHYPAPLSPPLPSAPTLPLPAPCPRNVRVTLHPSPPHTPESSVTRPHAELAHPAAAHTPTPPSQAALHTP</sequence>
<feature type="region of interest" description="Disordered" evidence="1">
    <location>
        <begin position="1"/>
        <end position="49"/>
    </location>
</feature>
<evidence type="ECO:0000313" key="2">
    <source>
        <dbReference type="EMBL" id="MPC90423.1"/>
    </source>
</evidence>
<feature type="compositionally biased region" description="Polar residues" evidence="1">
    <location>
        <begin position="1"/>
        <end position="22"/>
    </location>
</feature>
<feature type="compositionally biased region" description="Low complexity" evidence="1">
    <location>
        <begin position="116"/>
        <end position="135"/>
    </location>
</feature>
<organism evidence="2 3">
    <name type="scientific">Portunus trituberculatus</name>
    <name type="common">Swimming crab</name>
    <name type="synonym">Neptunus trituberculatus</name>
    <dbReference type="NCBI Taxonomy" id="210409"/>
    <lineage>
        <taxon>Eukaryota</taxon>
        <taxon>Metazoa</taxon>
        <taxon>Ecdysozoa</taxon>
        <taxon>Arthropoda</taxon>
        <taxon>Crustacea</taxon>
        <taxon>Multicrustacea</taxon>
        <taxon>Malacostraca</taxon>
        <taxon>Eumalacostraca</taxon>
        <taxon>Eucarida</taxon>
        <taxon>Decapoda</taxon>
        <taxon>Pleocyemata</taxon>
        <taxon>Brachyura</taxon>
        <taxon>Eubrachyura</taxon>
        <taxon>Portunoidea</taxon>
        <taxon>Portunidae</taxon>
        <taxon>Portuninae</taxon>
        <taxon>Portunus</taxon>
    </lineage>
</organism>
<proteinExistence type="predicted"/>
<dbReference type="Proteomes" id="UP000324222">
    <property type="component" value="Unassembled WGS sequence"/>
</dbReference>
<accession>A0A5B7J7I6</accession>